<dbReference type="AlphaFoldDB" id="A0AA47EEJ3"/>
<organism evidence="7 8">
    <name type="scientific">Clostridium estertheticum</name>
    <dbReference type="NCBI Taxonomy" id="238834"/>
    <lineage>
        <taxon>Bacteria</taxon>
        <taxon>Bacillati</taxon>
        <taxon>Bacillota</taxon>
        <taxon>Clostridia</taxon>
        <taxon>Eubacteriales</taxon>
        <taxon>Clostridiaceae</taxon>
        <taxon>Clostridium</taxon>
    </lineage>
</organism>
<accession>A0AA47EEJ3</accession>
<comment type="cofactor">
    <cofactor evidence="1">
        <name>FMN</name>
        <dbReference type="ChEBI" id="CHEBI:58210"/>
    </cofactor>
</comment>
<dbReference type="PANTHER" id="PTHR43673:SF2">
    <property type="entry name" value="NITROREDUCTASE"/>
    <property type="match status" value="1"/>
</dbReference>
<dbReference type="EMBL" id="CP086239">
    <property type="protein sequence ID" value="WAG58620.1"/>
    <property type="molecule type" value="Genomic_DNA"/>
</dbReference>
<dbReference type="RefSeq" id="WP_216124196.1">
    <property type="nucleotide sequence ID" value="NZ_CP086239.1"/>
</dbReference>
<evidence type="ECO:0000259" key="6">
    <source>
        <dbReference type="Pfam" id="PF00881"/>
    </source>
</evidence>
<protein>
    <submittedName>
        <fullName evidence="7">Nitroreductase family protein</fullName>
    </submittedName>
</protein>
<dbReference type="Proteomes" id="UP001164733">
    <property type="component" value="Chromosome"/>
</dbReference>
<keyword evidence="5" id="KW-0560">Oxidoreductase</keyword>
<evidence type="ECO:0000313" key="8">
    <source>
        <dbReference type="Proteomes" id="UP001164733"/>
    </source>
</evidence>
<dbReference type="Pfam" id="PF00881">
    <property type="entry name" value="Nitroreductase"/>
    <property type="match status" value="1"/>
</dbReference>
<proteinExistence type="inferred from homology"/>
<keyword evidence="3" id="KW-0285">Flavoprotein</keyword>
<dbReference type="GO" id="GO:0016491">
    <property type="term" value="F:oxidoreductase activity"/>
    <property type="evidence" value="ECO:0007669"/>
    <property type="project" value="UniProtKB-KW"/>
</dbReference>
<evidence type="ECO:0000256" key="3">
    <source>
        <dbReference type="ARBA" id="ARBA00022630"/>
    </source>
</evidence>
<evidence type="ECO:0000256" key="5">
    <source>
        <dbReference type="ARBA" id="ARBA00023002"/>
    </source>
</evidence>
<reference evidence="7" key="1">
    <citation type="submission" date="2021-11" db="EMBL/GenBank/DDBJ databases">
        <title>Clostridia strains as spoilage organisms.</title>
        <authorList>
            <person name="Wambui J."/>
            <person name="Stevens M.J.A."/>
            <person name="Stephan R."/>
        </authorList>
    </citation>
    <scope>NUCLEOTIDE SEQUENCE</scope>
    <source>
        <strain evidence="7">CF009</strain>
    </source>
</reference>
<gene>
    <name evidence="7" type="ORF">LL038_13215</name>
</gene>
<sequence>MNLKEVYEGRRAINFFDTNKGVEDGLLKDIINLAVLAPSAFNLQPWEIIAVKSKEGKERLHKFAAQPKILEAPVTLIIVGNKTGYEASNPTWNDMLKLMGGDKEKLAGTQGMAAGLYGTSNENKLKFAESNAGLLAMSIMYAAKSLGVDSHAMSGMDFEGVRKEFELDENKTVVMLISLGHLDESNTLYPRAYRRGYDEIVKEV</sequence>
<comment type="similarity">
    <text evidence="2">Belongs to the nitroreductase family.</text>
</comment>
<evidence type="ECO:0000256" key="4">
    <source>
        <dbReference type="ARBA" id="ARBA00022643"/>
    </source>
</evidence>
<dbReference type="InterPro" id="IPR029479">
    <property type="entry name" value="Nitroreductase"/>
</dbReference>
<evidence type="ECO:0000256" key="1">
    <source>
        <dbReference type="ARBA" id="ARBA00001917"/>
    </source>
</evidence>
<keyword evidence="4" id="KW-0288">FMN</keyword>
<evidence type="ECO:0000313" key="7">
    <source>
        <dbReference type="EMBL" id="WAG58620.1"/>
    </source>
</evidence>
<name>A0AA47EEJ3_9CLOT</name>
<feature type="domain" description="Nitroreductase" evidence="6">
    <location>
        <begin position="8"/>
        <end position="181"/>
    </location>
</feature>
<dbReference type="PANTHER" id="PTHR43673">
    <property type="entry name" value="NAD(P)H NITROREDUCTASE YDGI-RELATED"/>
    <property type="match status" value="1"/>
</dbReference>
<evidence type="ECO:0000256" key="2">
    <source>
        <dbReference type="ARBA" id="ARBA00007118"/>
    </source>
</evidence>